<evidence type="ECO:0000313" key="4">
    <source>
        <dbReference type="EMBL" id="MBI8999748.1"/>
    </source>
</evidence>
<keyword evidence="2" id="KW-1133">Transmembrane helix</keyword>
<feature type="region of interest" description="Disordered" evidence="1">
    <location>
        <begin position="60"/>
        <end position="80"/>
    </location>
</feature>
<organism evidence="4 5">
    <name type="scientific">Corynebacterium marambiense</name>
    <dbReference type="NCBI Taxonomy" id="2765364"/>
    <lineage>
        <taxon>Bacteria</taxon>
        <taxon>Bacillati</taxon>
        <taxon>Actinomycetota</taxon>
        <taxon>Actinomycetes</taxon>
        <taxon>Mycobacteriales</taxon>
        <taxon>Corynebacteriaceae</taxon>
        <taxon>Corynebacterium</taxon>
    </lineage>
</organism>
<evidence type="ECO:0000256" key="1">
    <source>
        <dbReference type="SAM" id="MobiDB-lite"/>
    </source>
</evidence>
<dbReference type="Proteomes" id="UP000625574">
    <property type="component" value="Unassembled WGS sequence"/>
</dbReference>
<protein>
    <recommendedName>
        <fullName evidence="3">DUF8175 domain-containing protein</fullName>
    </recommendedName>
</protein>
<reference evidence="4 5" key="1">
    <citation type="submission" date="2020-12" db="EMBL/GenBank/DDBJ databases">
        <title>Genome public.</title>
        <authorList>
            <person name="Sun Q."/>
        </authorList>
    </citation>
    <scope>NUCLEOTIDE SEQUENCE [LARGE SCALE GENOMIC DNA]</scope>
    <source>
        <strain evidence="4 5">CCM 8864</strain>
    </source>
</reference>
<feature type="transmembrane region" description="Helical" evidence="2">
    <location>
        <begin position="36"/>
        <end position="55"/>
    </location>
</feature>
<dbReference type="InterPro" id="IPR058488">
    <property type="entry name" value="DUF8175"/>
</dbReference>
<keyword evidence="2" id="KW-0812">Transmembrane</keyword>
<evidence type="ECO:0000256" key="2">
    <source>
        <dbReference type="SAM" id="Phobius"/>
    </source>
</evidence>
<name>A0ABS0VWK1_9CORY</name>
<evidence type="ECO:0000313" key="5">
    <source>
        <dbReference type="Proteomes" id="UP000625574"/>
    </source>
</evidence>
<evidence type="ECO:0000259" key="3">
    <source>
        <dbReference type="Pfam" id="PF26526"/>
    </source>
</evidence>
<gene>
    <name evidence="4" type="ORF">JDV76_01990</name>
</gene>
<dbReference type="EMBL" id="JAEIOT010000004">
    <property type="protein sequence ID" value="MBI8999748.1"/>
    <property type="molecule type" value="Genomic_DNA"/>
</dbReference>
<proteinExistence type="predicted"/>
<feature type="domain" description="DUF8175" evidence="3">
    <location>
        <begin position="143"/>
        <end position="296"/>
    </location>
</feature>
<accession>A0ABS0VWK1</accession>
<keyword evidence="2" id="KW-0472">Membrane</keyword>
<dbReference type="Pfam" id="PF26526">
    <property type="entry name" value="DUF8175"/>
    <property type="match status" value="1"/>
</dbReference>
<dbReference type="RefSeq" id="WP_198735176.1">
    <property type="nucleotide sequence ID" value="NZ_JAEIOT010000004.1"/>
</dbReference>
<keyword evidence="5" id="KW-1185">Reference proteome</keyword>
<comment type="caution">
    <text evidence="4">The sequence shown here is derived from an EMBL/GenBank/DDBJ whole genome shotgun (WGS) entry which is preliminary data.</text>
</comment>
<sequence>MILFKCGNMIMLSGFILGNIGCELWKGAVTMKVNRVAIVLVVLVIAIIIAVYFVSRGENGDGKETGSVESSTLAIPGPDEFDPEQRHFPREFFDDSQYQVGEYVVDWNGNPVYTPHAVNGEPFGEFEPREEMDCSLPGVVNAQQQYVHGRFMLVSEHDGPTNFDHLVPTGYAHSAVGAAVAASNTATMATTYYDQLAFEYWRDHIHTPDAAERVELGAKTAGPHHAPLPGMNGFKIETCSSNIVVAHLAYKNVGSESWIVFRLPMRWANGMWEVIGDDLDGERTEQPTIYSLDGWVKVNAQ</sequence>